<organism evidence="2 3">
    <name type="scientific">Streptomyces purpureus</name>
    <dbReference type="NCBI Taxonomy" id="1951"/>
    <lineage>
        <taxon>Bacteria</taxon>
        <taxon>Bacillati</taxon>
        <taxon>Actinomycetota</taxon>
        <taxon>Actinomycetes</taxon>
        <taxon>Kitasatosporales</taxon>
        <taxon>Streptomycetaceae</taxon>
        <taxon>Streptomyces</taxon>
    </lineage>
</organism>
<accession>A0A918GWM2</accession>
<evidence type="ECO:0000313" key="3">
    <source>
        <dbReference type="Proteomes" id="UP000619486"/>
    </source>
</evidence>
<sequence>MTTYVLVHGAWHGPWAWDRVVPLLHAAGARTLTPDLGASGDRGLHHDAGTVAAALDTAPEGEELVLVGHSYAGLVVREAADLRPRAVDRLVLVDGWAGPDGVSMFGLAPDAFVTAMRAAAGTSGDRRHIPAPSPAAFGVVDAVDAAWLAERLVPQALRTFTEATRLSGAVDRIPGTAVHCRPAAYPFDRFGAALGYRTLALDGPHDVMLTDPVPLARLLLDVPGHPAALQEQEGGSLE</sequence>
<proteinExistence type="predicted"/>
<keyword evidence="3" id="KW-1185">Reference proteome</keyword>
<evidence type="ECO:0000313" key="2">
    <source>
        <dbReference type="EMBL" id="GGT12176.1"/>
    </source>
</evidence>
<dbReference type="GO" id="GO:0003824">
    <property type="term" value="F:catalytic activity"/>
    <property type="evidence" value="ECO:0007669"/>
    <property type="project" value="UniProtKB-ARBA"/>
</dbReference>
<dbReference type="PANTHER" id="PTHR37017:SF10">
    <property type="entry name" value="AB HYDROLASE-1 DOMAIN-CONTAINING PROTEIN"/>
    <property type="match status" value="1"/>
</dbReference>
<feature type="domain" description="AB hydrolase-1" evidence="1">
    <location>
        <begin position="5"/>
        <end position="217"/>
    </location>
</feature>
<dbReference type="SUPFAM" id="SSF53474">
    <property type="entry name" value="alpha/beta-Hydrolases"/>
    <property type="match status" value="1"/>
</dbReference>
<evidence type="ECO:0000259" key="1">
    <source>
        <dbReference type="Pfam" id="PF12697"/>
    </source>
</evidence>
<dbReference type="Gene3D" id="3.40.50.1820">
    <property type="entry name" value="alpha/beta hydrolase"/>
    <property type="match status" value="1"/>
</dbReference>
<dbReference type="EMBL" id="BMQQ01000001">
    <property type="protein sequence ID" value="GGT12176.1"/>
    <property type="molecule type" value="Genomic_DNA"/>
</dbReference>
<dbReference type="InterPro" id="IPR029058">
    <property type="entry name" value="AB_hydrolase_fold"/>
</dbReference>
<reference evidence="2" key="1">
    <citation type="journal article" date="2014" name="Int. J. Syst. Evol. Microbiol.">
        <title>Complete genome sequence of Corynebacterium casei LMG S-19264T (=DSM 44701T), isolated from a smear-ripened cheese.</title>
        <authorList>
            <consortium name="US DOE Joint Genome Institute (JGI-PGF)"/>
            <person name="Walter F."/>
            <person name="Albersmeier A."/>
            <person name="Kalinowski J."/>
            <person name="Ruckert C."/>
        </authorList>
    </citation>
    <scope>NUCLEOTIDE SEQUENCE</scope>
    <source>
        <strain evidence="2">JCM 3172</strain>
    </source>
</reference>
<gene>
    <name evidence="2" type="ORF">GCM10014713_00730</name>
</gene>
<dbReference type="PANTHER" id="PTHR37017">
    <property type="entry name" value="AB HYDROLASE-1 DOMAIN-CONTAINING PROTEIN-RELATED"/>
    <property type="match status" value="1"/>
</dbReference>
<dbReference type="InterPro" id="IPR052897">
    <property type="entry name" value="Sec-Metab_Biosynth_Hydrolase"/>
</dbReference>
<dbReference type="InterPro" id="IPR000073">
    <property type="entry name" value="AB_hydrolase_1"/>
</dbReference>
<reference evidence="2" key="2">
    <citation type="submission" date="2020-09" db="EMBL/GenBank/DDBJ databases">
        <authorList>
            <person name="Sun Q."/>
            <person name="Ohkuma M."/>
        </authorList>
    </citation>
    <scope>NUCLEOTIDE SEQUENCE</scope>
    <source>
        <strain evidence="2">JCM 3172</strain>
    </source>
</reference>
<protein>
    <submittedName>
        <fullName evidence="2">Esterase</fullName>
    </submittedName>
</protein>
<comment type="caution">
    <text evidence="2">The sequence shown here is derived from an EMBL/GenBank/DDBJ whole genome shotgun (WGS) entry which is preliminary data.</text>
</comment>
<dbReference type="AlphaFoldDB" id="A0A918GWM2"/>
<dbReference type="Proteomes" id="UP000619486">
    <property type="component" value="Unassembled WGS sequence"/>
</dbReference>
<name>A0A918GWM2_9ACTN</name>
<dbReference type="Pfam" id="PF12697">
    <property type="entry name" value="Abhydrolase_6"/>
    <property type="match status" value="1"/>
</dbReference>
<dbReference type="RefSeq" id="WP_189199218.1">
    <property type="nucleotide sequence ID" value="NZ_BMQQ01000001.1"/>
</dbReference>